<dbReference type="Pfam" id="PF03119">
    <property type="entry name" value="DNA_ligase_ZBD"/>
    <property type="match status" value="1"/>
</dbReference>
<evidence type="ECO:0000256" key="10">
    <source>
        <dbReference type="ARBA" id="ARBA00023027"/>
    </source>
</evidence>
<dbReference type="FunFam" id="3.30.470.30:FF:000001">
    <property type="entry name" value="DNA ligase"/>
    <property type="match status" value="1"/>
</dbReference>
<dbReference type="PROSITE" id="PS01056">
    <property type="entry name" value="DNA_LIGASE_N2"/>
    <property type="match status" value="1"/>
</dbReference>
<evidence type="ECO:0000256" key="2">
    <source>
        <dbReference type="ARBA" id="ARBA00012722"/>
    </source>
</evidence>
<dbReference type="GO" id="GO:0003677">
    <property type="term" value="F:DNA binding"/>
    <property type="evidence" value="ECO:0007669"/>
    <property type="project" value="InterPro"/>
</dbReference>
<gene>
    <name evidence="14" type="primary">ligA</name>
    <name evidence="16" type="ORF">IE90_02290</name>
</gene>
<evidence type="ECO:0000256" key="4">
    <source>
        <dbReference type="ARBA" id="ARBA00022598"/>
    </source>
</evidence>
<comment type="caution">
    <text evidence="16">The sequence shown here is derived from an EMBL/GenBank/DDBJ whole genome shotgun (WGS) entry which is preliminary data.</text>
</comment>
<dbReference type="Gene3D" id="3.40.50.10190">
    <property type="entry name" value="BRCT domain"/>
    <property type="match status" value="1"/>
</dbReference>
<feature type="binding site" evidence="14">
    <location>
        <position position="430"/>
    </location>
    <ligand>
        <name>Zn(2+)</name>
        <dbReference type="ChEBI" id="CHEBI:29105"/>
    </ligand>
</feature>
<dbReference type="InterPro" id="IPR003583">
    <property type="entry name" value="Hlx-hairpin-Hlx_DNA-bd_motif"/>
</dbReference>
<feature type="binding site" evidence="14">
    <location>
        <position position="424"/>
    </location>
    <ligand>
        <name>Zn(2+)</name>
        <dbReference type="ChEBI" id="CHEBI:29105"/>
    </ligand>
</feature>
<dbReference type="SMART" id="SM00292">
    <property type="entry name" value="BRCT"/>
    <property type="match status" value="1"/>
</dbReference>
<dbReference type="SUPFAM" id="SSF47781">
    <property type="entry name" value="RuvA domain 2-like"/>
    <property type="match status" value="3"/>
</dbReference>
<comment type="cofactor">
    <cofactor evidence="14">
        <name>Mg(2+)</name>
        <dbReference type="ChEBI" id="CHEBI:18420"/>
    </cofactor>
    <cofactor evidence="14">
        <name>Mn(2+)</name>
        <dbReference type="ChEBI" id="CHEBI:29035"/>
    </cofactor>
</comment>
<dbReference type="GO" id="GO:0006260">
    <property type="term" value="P:DNA replication"/>
    <property type="evidence" value="ECO:0007669"/>
    <property type="project" value="UniProtKB-KW"/>
</dbReference>
<evidence type="ECO:0000256" key="5">
    <source>
        <dbReference type="ARBA" id="ARBA00022705"/>
    </source>
</evidence>
<comment type="similarity">
    <text evidence="13 14">Belongs to the NAD-dependent DNA ligase family. LigA subfamily.</text>
</comment>
<dbReference type="SUPFAM" id="SSF56091">
    <property type="entry name" value="DNA ligase/mRNA capping enzyme, catalytic domain"/>
    <property type="match status" value="1"/>
</dbReference>
<dbReference type="FunFam" id="1.10.287.610:FF:000002">
    <property type="entry name" value="DNA ligase"/>
    <property type="match status" value="1"/>
</dbReference>
<dbReference type="SUPFAM" id="SSF50249">
    <property type="entry name" value="Nucleic acid-binding proteins"/>
    <property type="match status" value="1"/>
</dbReference>
<feature type="binding site" evidence="14">
    <location>
        <position position="113"/>
    </location>
    <ligand>
        <name>NAD(+)</name>
        <dbReference type="ChEBI" id="CHEBI:57540"/>
    </ligand>
</feature>
<dbReference type="PANTHER" id="PTHR23389">
    <property type="entry name" value="CHROMOSOME TRANSMISSION FIDELITY FACTOR 18"/>
    <property type="match status" value="1"/>
</dbReference>
<evidence type="ECO:0000256" key="7">
    <source>
        <dbReference type="ARBA" id="ARBA00022763"/>
    </source>
</evidence>
<keyword evidence="8 14" id="KW-0862">Zinc</keyword>
<dbReference type="NCBIfam" id="NF005932">
    <property type="entry name" value="PRK07956.1"/>
    <property type="match status" value="1"/>
</dbReference>
<evidence type="ECO:0000256" key="3">
    <source>
        <dbReference type="ARBA" id="ARBA00013308"/>
    </source>
</evidence>
<dbReference type="InterPro" id="IPR004149">
    <property type="entry name" value="Znf_DNAligase_C4"/>
</dbReference>
<dbReference type="Pfam" id="PF03120">
    <property type="entry name" value="OB_DNA_ligase"/>
    <property type="match status" value="1"/>
</dbReference>
<feature type="binding site" evidence="14">
    <location>
        <position position="312"/>
    </location>
    <ligand>
        <name>NAD(+)</name>
        <dbReference type="ChEBI" id="CHEBI:57540"/>
    </ligand>
</feature>
<feature type="binding site" evidence="14">
    <location>
        <begin position="33"/>
        <end position="37"/>
    </location>
    <ligand>
        <name>NAD(+)</name>
        <dbReference type="ChEBI" id="CHEBI:57540"/>
    </ligand>
</feature>
<keyword evidence="4 14" id="KW-0436">Ligase</keyword>
<dbReference type="PROSITE" id="PS50172">
    <property type="entry name" value="BRCT"/>
    <property type="match status" value="1"/>
</dbReference>
<dbReference type="Pfam" id="PF12826">
    <property type="entry name" value="HHH_2"/>
    <property type="match status" value="2"/>
</dbReference>
<accession>A0AB34R8L5</accession>
<dbReference type="Gene3D" id="1.10.150.20">
    <property type="entry name" value="5' to 3' exonuclease, C-terminal subdomain"/>
    <property type="match status" value="4"/>
</dbReference>
<dbReference type="GO" id="GO:0046872">
    <property type="term" value="F:metal ion binding"/>
    <property type="evidence" value="ECO:0007669"/>
    <property type="project" value="UniProtKB-KW"/>
</dbReference>
<feature type="binding site" evidence="14">
    <location>
        <position position="173"/>
    </location>
    <ligand>
        <name>NAD(+)</name>
        <dbReference type="ChEBI" id="CHEBI:57540"/>
    </ligand>
</feature>
<reference evidence="16 17" key="1">
    <citation type="submission" date="2014-07" db="EMBL/GenBank/DDBJ databases">
        <title>Porphyromonadaceae bacterium OUH 334697 = ATCC BAA-2682 = DSM 28341 draft genome.</title>
        <authorList>
            <person name="Sydenham T.V."/>
            <person name="Hasman H."/>
            <person name="Justesen U.S."/>
        </authorList>
    </citation>
    <scope>NUCLEOTIDE SEQUENCE [LARGE SCALE GENOMIC DNA]</scope>
    <source>
        <strain evidence="16 17">OUH 334697</strain>
    </source>
</reference>
<dbReference type="InterPro" id="IPR001679">
    <property type="entry name" value="DNA_ligase"/>
</dbReference>
<dbReference type="InterPro" id="IPR033136">
    <property type="entry name" value="DNA_ligase_CS"/>
</dbReference>
<comment type="function">
    <text evidence="1 14">DNA ligase that catalyzes the formation of phosphodiester linkages between 5'-phosphoryl and 3'-hydroxyl groups in double-stranded DNA using NAD as a coenzyme and as the energy source for the reaction. It is essential for DNA replication and repair of damaged DNA.</text>
</comment>
<dbReference type="Pfam" id="PF01653">
    <property type="entry name" value="DNA_ligase_aden"/>
    <property type="match status" value="1"/>
</dbReference>
<dbReference type="CDD" id="cd00114">
    <property type="entry name" value="LIGANc"/>
    <property type="match status" value="1"/>
</dbReference>
<sequence length="840" mass="95800">MENIEKERIAELRKLLEYYNYLYYVKNAPRISDMEFDKYMHELEALEDKHPEWYDPNSPTQRVGNDSTNEFVQVSHRYGMMSLANTYSEQEIRDFDERVRKGLGNEEVEYVCELKYDGTSISLRYEDGNLKVAVTRGDGEKGDDVTANVRTIRTIPLRLQGDDYPEEFEIRGEILMPFTVFNRLNEERAEAGEALFANPRNAAAGTLKLQNSSIVAKRQLDCYLYYIPGDDTPAPTHYGNLQKAKEWGFKIPANIEICRDVDEILGFIRRWDEGRKTLPVPIDGIVIKVNSIRQQLQLGYTAKSPRWAIAFKYKAERVETRLIDVVYQVGRTGSITPVANLAPVHIAGTTVKRASLHNEDIIRELDLHLHDWVYVEKGGEIIPKIVGVDKAKREVDAPDIQFITRCPECGTELIRHEGEANHYCPNEDHCPPQIAGKIEHFVSRKAMDIEGMGGETIDLLLSKGWIRDVSDIYELPAHRQELIGMEKIIYPESYVMNSIPLSKVIYAFEIGIKNISVKNAEALAEHFGSLKAYSEASGEELLAIEKLQFTGDRRKNVNKIVDYFRLPFNEMLERLKEAGEVDMIPLNQVIYALGIPGVDRHKADWLAVEFDYLYRLAVASEKEIATVEGISEEEALRIYLFLRGKEKFIRKLNTLRVYRLQEKSVDNLIAGIEKSKEADLPDFINALGIRYIGESASRNLARHFKSLQAIMDASYEQLIEVEDIGEQMARSVQRYFEKPGNREMMARFLQRGIRGEMREEEGESDVFAGMTFVITGTLSLPREHFKALILKAGGKVSDSVSSKTTYLLAGENAGSKLKKAEKLNVTILSEEEFNKIIKSE</sequence>
<keyword evidence="7 14" id="KW-0227">DNA damage</keyword>
<name>A0AB34R8L5_9PORP</name>
<keyword evidence="9 14" id="KW-0460">Magnesium</keyword>
<evidence type="ECO:0000256" key="9">
    <source>
        <dbReference type="ARBA" id="ARBA00022842"/>
    </source>
</evidence>
<keyword evidence="11 14" id="KW-0234">DNA repair</keyword>
<dbReference type="InterPro" id="IPR012340">
    <property type="entry name" value="NA-bd_OB-fold"/>
</dbReference>
<evidence type="ECO:0000256" key="14">
    <source>
        <dbReference type="HAMAP-Rule" id="MF_01588"/>
    </source>
</evidence>
<dbReference type="Gene3D" id="1.10.287.610">
    <property type="entry name" value="Helix hairpin bin"/>
    <property type="match status" value="1"/>
</dbReference>
<evidence type="ECO:0000256" key="1">
    <source>
        <dbReference type="ARBA" id="ARBA00004067"/>
    </source>
</evidence>
<dbReference type="SUPFAM" id="SSF52113">
    <property type="entry name" value="BRCT domain"/>
    <property type="match status" value="1"/>
</dbReference>
<dbReference type="InterPro" id="IPR013840">
    <property type="entry name" value="DNAligase_N"/>
</dbReference>
<evidence type="ECO:0000259" key="15">
    <source>
        <dbReference type="PROSITE" id="PS50172"/>
    </source>
</evidence>
<dbReference type="FunFam" id="1.10.150.20:FF:000006">
    <property type="entry name" value="DNA ligase"/>
    <property type="match status" value="1"/>
</dbReference>
<dbReference type="InterPro" id="IPR013839">
    <property type="entry name" value="DNAligase_adenylation"/>
</dbReference>
<protein>
    <recommendedName>
        <fullName evidence="3 14">DNA ligase</fullName>
        <ecNumber evidence="2 14">6.5.1.2</ecNumber>
    </recommendedName>
    <alternativeName>
        <fullName evidence="14">Polydeoxyribonucleotide synthase [NAD(+)]</fullName>
    </alternativeName>
</protein>
<dbReference type="PANTHER" id="PTHR23389:SF9">
    <property type="entry name" value="DNA LIGASE"/>
    <property type="match status" value="1"/>
</dbReference>
<dbReference type="Gene3D" id="6.20.10.30">
    <property type="match status" value="1"/>
</dbReference>
<feature type="domain" description="BRCT" evidence="15">
    <location>
        <begin position="762"/>
        <end position="840"/>
    </location>
</feature>
<keyword evidence="14" id="KW-0464">Manganese</keyword>
<dbReference type="Pfam" id="PF00533">
    <property type="entry name" value="BRCT"/>
    <property type="match status" value="1"/>
</dbReference>
<feature type="binding site" evidence="14">
    <location>
        <position position="406"/>
    </location>
    <ligand>
        <name>Zn(2+)</name>
        <dbReference type="ChEBI" id="CHEBI:29105"/>
    </ligand>
</feature>
<organism evidence="16 17">
    <name type="scientific">Sanguibacteroides justesenii</name>
    <dbReference type="NCBI Taxonomy" id="1547597"/>
    <lineage>
        <taxon>Bacteria</taxon>
        <taxon>Pseudomonadati</taxon>
        <taxon>Bacteroidota</taxon>
        <taxon>Bacteroidia</taxon>
        <taxon>Bacteroidales</taxon>
        <taxon>Porphyromonadaceae</taxon>
        <taxon>Sanguibacteroides</taxon>
    </lineage>
</organism>
<proteinExistence type="inferred from homology"/>
<dbReference type="Gene3D" id="2.40.50.140">
    <property type="entry name" value="Nucleic acid-binding proteins"/>
    <property type="match status" value="1"/>
</dbReference>
<evidence type="ECO:0000256" key="6">
    <source>
        <dbReference type="ARBA" id="ARBA00022723"/>
    </source>
</evidence>
<keyword evidence="5 14" id="KW-0235">DNA replication</keyword>
<dbReference type="EC" id="6.5.1.2" evidence="2 14"/>
<dbReference type="InterPro" id="IPR036420">
    <property type="entry name" value="BRCT_dom_sf"/>
</dbReference>
<dbReference type="InterPro" id="IPR041663">
    <property type="entry name" value="DisA/LigA_HHH"/>
</dbReference>
<dbReference type="SMART" id="SM00532">
    <property type="entry name" value="LIGANc"/>
    <property type="match status" value="1"/>
</dbReference>
<evidence type="ECO:0000313" key="17">
    <source>
        <dbReference type="Proteomes" id="UP000031937"/>
    </source>
</evidence>
<keyword evidence="6 14" id="KW-0479">Metal-binding</keyword>
<dbReference type="EMBL" id="JPIT01000008">
    <property type="protein sequence ID" value="KIO46870.1"/>
    <property type="molecule type" value="Genomic_DNA"/>
</dbReference>
<dbReference type="CDD" id="cd17748">
    <property type="entry name" value="BRCT_DNA_ligase_like"/>
    <property type="match status" value="1"/>
</dbReference>
<evidence type="ECO:0000256" key="11">
    <source>
        <dbReference type="ARBA" id="ARBA00023204"/>
    </source>
</evidence>
<comment type="catalytic activity">
    <reaction evidence="12 14">
        <text>NAD(+) + (deoxyribonucleotide)n-3'-hydroxyl + 5'-phospho-(deoxyribonucleotide)m = (deoxyribonucleotide)n+m + AMP + beta-nicotinamide D-nucleotide.</text>
        <dbReference type="EC" id="6.5.1.2"/>
    </reaction>
</comment>
<dbReference type="InterPro" id="IPR001357">
    <property type="entry name" value="BRCT_dom"/>
</dbReference>
<dbReference type="NCBIfam" id="TIGR00575">
    <property type="entry name" value="dnlj"/>
    <property type="match status" value="1"/>
</dbReference>
<feature type="binding site" evidence="14">
    <location>
        <position position="288"/>
    </location>
    <ligand>
        <name>NAD(+)</name>
        <dbReference type="ChEBI" id="CHEBI:57540"/>
    </ligand>
</feature>
<feature type="active site" description="N6-AMP-lysine intermediate" evidence="14">
    <location>
        <position position="115"/>
    </location>
</feature>
<evidence type="ECO:0000313" key="16">
    <source>
        <dbReference type="EMBL" id="KIO46870.1"/>
    </source>
</evidence>
<feature type="binding site" evidence="14">
    <location>
        <position position="136"/>
    </location>
    <ligand>
        <name>NAD(+)</name>
        <dbReference type="ChEBI" id="CHEBI:57540"/>
    </ligand>
</feature>
<evidence type="ECO:0000256" key="8">
    <source>
        <dbReference type="ARBA" id="ARBA00022833"/>
    </source>
</evidence>
<dbReference type="InterPro" id="IPR004150">
    <property type="entry name" value="NAD_DNA_ligase_OB"/>
</dbReference>
<keyword evidence="10 14" id="KW-0520">NAD</keyword>
<feature type="binding site" evidence="14">
    <location>
        <position position="409"/>
    </location>
    <ligand>
        <name>Zn(2+)</name>
        <dbReference type="ChEBI" id="CHEBI:29105"/>
    </ligand>
</feature>
<dbReference type="GO" id="GO:0006281">
    <property type="term" value="P:DNA repair"/>
    <property type="evidence" value="ECO:0007669"/>
    <property type="project" value="UniProtKB-KW"/>
</dbReference>
<dbReference type="GO" id="GO:0005829">
    <property type="term" value="C:cytosol"/>
    <property type="evidence" value="ECO:0007669"/>
    <property type="project" value="TreeGrafter"/>
</dbReference>
<dbReference type="HAMAP" id="MF_01588">
    <property type="entry name" value="DNA_ligase_A"/>
    <property type="match status" value="1"/>
</dbReference>
<dbReference type="AlphaFoldDB" id="A0AB34R8L5"/>
<dbReference type="SMART" id="SM00278">
    <property type="entry name" value="HhH1"/>
    <property type="match status" value="3"/>
</dbReference>
<dbReference type="FunFam" id="2.40.50.140:FF:000012">
    <property type="entry name" value="DNA ligase"/>
    <property type="match status" value="1"/>
</dbReference>
<dbReference type="GO" id="GO:0003911">
    <property type="term" value="F:DNA ligase (NAD+) activity"/>
    <property type="evidence" value="ECO:0007669"/>
    <property type="project" value="UniProtKB-UniRule"/>
</dbReference>
<evidence type="ECO:0000256" key="13">
    <source>
        <dbReference type="ARBA" id="ARBA00060881"/>
    </source>
</evidence>
<dbReference type="Proteomes" id="UP000031937">
    <property type="component" value="Unassembled WGS sequence"/>
</dbReference>
<feature type="binding site" evidence="14">
    <location>
        <begin position="82"/>
        <end position="83"/>
    </location>
    <ligand>
        <name>NAD(+)</name>
        <dbReference type="ChEBI" id="CHEBI:57540"/>
    </ligand>
</feature>
<dbReference type="InterPro" id="IPR010994">
    <property type="entry name" value="RuvA_2-like"/>
</dbReference>
<dbReference type="Gene3D" id="3.30.470.30">
    <property type="entry name" value="DNA ligase/mRNA capping enzyme"/>
    <property type="match status" value="1"/>
</dbReference>
<evidence type="ECO:0000256" key="12">
    <source>
        <dbReference type="ARBA" id="ARBA00034005"/>
    </source>
</evidence>